<dbReference type="Gene3D" id="3.40.50.150">
    <property type="entry name" value="Vaccinia Virus protein VP39"/>
    <property type="match status" value="1"/>
</dbReference>
<organism evidence="2 3">
    <name type="scientific">Obba rivulosa</name>
    <dbReference type="NCBI Taxonomy" id="1052685"/>
    <lineage>
        <taxon>Eukaryota</taxon>
        <taxon>Fungi</taxon>
        <taxon>Dikarya</taxon>
        <taxon>Basidiomycota</taxon>
        <taxon>Agaricomycotina</taxon>
        <taxon>Agaricomycetes</taxon>
        <taxon>Polyporales</taxon>
        <taxon>Gelatoporiaceae</taxon>
        <taxon>Obba</taxon>
    </lineage>
</organism>
<evidence type="ECO:0000313" key="2">
    <source>
        <dbReference type="EMBL" id="OCH94864.1"/>
    </source>
</evidence>
<reference evidence="2 3" key="1">
    <citation type="submission" date="2016-07" db="EMBL/GenBank/DDBJ databases">
        <title>Draft genome of the white-rot fungus Obba rivulosa 3A-2.</title>
        <authorList>
            <consortium name="DOE Joint Genome Institute"/>
            <person name="Miettinen O."/>
            <person name="Riley R."/>
            <person name="Acob R."/>
            <person name="Barry K."/>
            <person name="Cullen D."/>
            <person name="De Vries R."/>
            <person name="Hainaut M."/>
            <person name="Hatakka A."/>
            <person name="Henrissat B."/>
            <person name="Hilden K."/>
            <person name="Kuo R."/>
            <person name="Labutti K."/>
            <person name="Lipzen A."/>
            <person name="Makela M.R."/>
            <person name="Sandor L."/>
            <person name="Spatafora J.W."/>
            <person name="Grigoriev I.V."/>
            <person name="Hibbett D.S."/>
        </authorList>
    </citation>
    <scope>NUCLEOTIDE SEQUENCE [LARGE SCALE GENOMIC DNA]</scope>
    <source>
        <strain evidence="2 3">3A-2</strain>
    </source>
</reference>
<evidence type="ECO:0000256" key="1">
    <source>
        <dbReference type="ARBA" id="ARBA00022679"/>
    </source>
</evidence>
<dbReference type="GO" id="GO:0032259">
    <property type="term" value="P:methylation"/>
    <property type="evidence" value="ECO:0007669"/>
    <property type="project" value="UniProtKB-KW"/>
</dbReference>
<dbReference type="CDD" id="cd02440">
    <property type="entry name" value="AdoMet_MTases"/>
    <property type="match status" value="1"/>
</dbReference>
<keyword evidence="2" id="KW-0489">Methyltransferase</keyword>
<dbReference type="GO" id="GO:0008168">
    <property type="term" value="F:methyltransferase activity"/>
    <property type="evidence" value="ECO:0007669"/>
    <property type="project" value="UniProtKB-KW"/>
</dbReference>
<dbReference type="SUPFAM" id="SSF53335">
    <property type="entry name" value="S-adenosyl-L-methionine-dependent methyltransferases"/>
    <property type="match status" value="1"/>
</dbReference>
<dbReference type="Pfam" id="PF13489">
    <property type="entry name" value="Methyltransf_23"/>
    <property type="match status" value="1"/>
</dbReference>
<dbReference type="OrthoDB" id="3647at2759"/>
<keyword evidence="1 2" id="KW-0808">Transferase</keyword>
<dbReference type="Proteomes" id="UP000250043">
    <property type="component" value="Unassembled WGS sequence"/>
</dbReference>
<dbReference type="PANTHER" id="PTHR43861">
    <property type="entry name" value="TRANS-ACONITATE 2-METHYLTRANSFERASE-RELATED"/>
    <property type="match status" value="1"/>
</dbReference>
<evidence type="ECO:0000313" key="3">
    <source>
        <dbReference type="Proteomes" id="UP000250043"/>
    </source>
</evidence>
<protein>
    <submittedName>
        <fullName evidence="2">S-adenosyl-L-methionine-dependent methyltransferase</fullName>
    </submittedName>
</protein>
<sequence>MESEHKQPHSSGHDHAHTHDYVSANREYYDKEAHKYDARQDVAAVTKNIVIAMRETYPDLFDKDSTTVLDYACGTGMVSRELIPYAKSIVGVDISGGAVEVYNTRASELGLAPEEMNAVCAELKGNEDELDGAKFNVIVCSMSYHHFGSIDAVTQTLAFFLKPGGSLLVSDRTPGSKSEQDAAEDVPENVRHAVAHLHGFDEEAMRRVFEGTGLEQFQYKDSGAVGSGVLGNGVKIFLARGIKPL</sequence>
<dbReference type="AlphaFoldDB" id="A0A8E2DS30"/>
<dbReference type="InterPro" id="IPR029063">
    <property type="entry name" value="SAM-dependent_MTases_sf"/>
</dbReference>
<proteinExistence type="predicted"/>
<keyword evidence="3" id="KW-1185">Reference proteome</keyword>
<dbReference type="EMBL" id="KV722340">
    <property type="protein sequence ID" value="OCH94864.1"/>
    <property type="molecule type" value="Genomic_DNA"/>
</dbReference>
<gene>
    <name evidence="2" type="ORF">OBBRIDRAFT_50583</name>
</gene>
<accession>A0A8E2DS30</accession>
<name>A0A8E2DS30_9APHY</name>
<dbReference type="PANTHER" id="PTHR43861:SF3">
    <property type="entry name" value="PUTATIVE (AFU_ORTHOLOGUE AFUA_2G14390)-RELATED"/>
    <property type="match status" value="1"/>
</dbReference>